<dbReference type="KEGG" id="gtt:GUITHDRAFT_109994"/>
<organism evidence="1">
    <name type="scientific">Guillardia theta (strain CCMP2712)</name>
    <name type="common">Cryptophyte</name>
    <dbReference type="NCBI Taxonomy" id="905079"/>
    <lineage>
        <taxon>Eukaryota</taxon>
        <taxon>Cryptophyceae</taxon>
        <taxon>Pyrenomonadales</taxon>
        <taxon>Geminigeraceae</taxon>
        <taxon>Guillardia</taxon>
    </lineage>
</organism>
<dbReference type="RefSeq" id="XP_005831187.1">
    <property type="nucleotide sequence ID" value="XM_005831130.1"/>
</dbReference>
<accession>L1J793</accession>
<reference evidence="1 3" key="1">
    <citation type="journal article" date="2012" name="Nature">
        <title>Algal genomes reveal evolutionary mosaicism and the fate of nucleomorphs.</title>
        <authorList>
            <consortium name="DOE Joint Genome Institute"/>
            <person name="Curtis B.A."/>
            <person name="Tanifuji G."/>
            <person name="Burki F."/>
            <person name="Gruber A."/>
            <person name="Irimia M."/>
            <person name="Maruyama S."/>
            <person name="Arias M.C."/>
            <person name="Ball S.G."/>
            <person name="Gile G.H."/>
            <person name="Hirakawa Y."/>
            <person name="Hopkins J.F."/>
            <person name="Kuo A."/>
            <person name="Rensing S.A."/>
            <person name="Schmutz J."/>
            <person name="Symeonidi A."/>
            <person name="Elias M."/>
            <person name="Eveleigh R.J."/>
            <person name="Herman E.K."/>
            <person name="Klute M.J."/>
            <person name="Nakayama T."/>
            <person name="Obornik M."/>
            <person name="Reyes-Prieto A."/>
            <person name="Armbrust E.V."/>
            <person name="Aves S.J."/>
            <person name="Beiko R.G."/>
            <person name="Coutinho P."/>
            <person name="Dacks J.B."/>
            <person name="Durnford D.G."/>
            <person name="Fast N.M."/>
            <person name="Green B.R."/>
            <person name="Grisdale C.J."/>
            <person name="Hempel F."/>
            <person name="Henrissat B."/>
            <person name="Hoppner M.P."/>
            <person name="Ishida K."/>
            <person name="Kim E."/>
            <person name="Koreny L."/>
            <person name="Kroth P.G."/>
            <person name="Liu Y."/>
            <person name="Malik S.B."/>
            <person name="Maier U.G."/>
            <person name="McRose D."/>
            <person name="Mock T."/>
            <person name="Neilson J.A."/>
            <person name="Onodera N.T."/>
            <person name="Poole A.M."/>
            <person name="Pritham E.J."/>
            <person name="Richards T.A."/>
            <person name="Rocap G."/>
            <person name="Roy S.W."/>
            <person name="Sarai C."/>
            <person name="Schaack S."/>
            <person name="Shirato S."/>
            <person name="Slamovits C.H."/>
            <person name="Spencer D.F."/>
            <person name="Suzuki S."/>
            <person name="Worden A.Z."/>
            <person name="Zauner S."/>
            <person name="Barry K."/>
            <person name="Bell C."/>
            <person name="Bharti A.K."/>
            <person name="Crow J.A."/>
            <person name="Grimwood J."/>
            <person name="Kramer R."/>
            <person name="Lindquist E."/>
            <person name="Lucas S."/>
            <person name="Salamov A."/>
            <person name="McFadden G.I."/>
            <person name="Lane C.E."/>
            <person name="Keeling P.J."/>
            <person name="Gray M.W."/>
            <person name="Grigoriev I.V."/>
            <person name="Archibald J.M."/>
        </authorList>
    </citation>
    <scope>NUCLEOTIDE SEQUENCE</scope>
    <source>
        <strain evidence="1 3">CCMP2712</strain>
    </source>
</reference>
<evidence type="ECO:0000313" key="1">
    <source>
        <dbReference type="EMBL" id="EKX44207.1"/>
    </source>
</evidence>
<dbReference type="Proteomes" id="UP000011087">
    <property type="component" value="Unassembled WGS sequence"/>
</dbReference>
<gene>
    <name evidence="1" type="ORF">GUITHDRAFT_109994</name>
</gene>
<sequence>MTVGDAVRRSGKDGFSISYCTIIPHGASEERSDAVHMLVEGIKVRLETGRSKLVDAMGAHLVALLMPYQDGAASSSAIELLLRAAESDKEALDMLLAGMENNFRSGRASCVLTQERGGDEEVQRALDFVLNGFLSHWREAEYNSDKEHELLALAKFAWSLFETGNMTRAAAQLSVSMLASELPTLQLGDSLRSRCKPKVIQVVFDRQDPQQVGEQQGVLSKGKKEEEAAMSAKIFCRILLHSSLPLQELYDCEQQRELEELKTVRAVFIYMAACRPDGWLLPAAPGRPSKANMHNFSTWLPAVYKVVARDDELVKGDYKSSRAFDVLRNFKEDVDNMLKSVRLKGIDLLQALLSWIPQDDLNDEDAEAVLPTFVNFLLAVYQLDERYISVDAINTFRRFFAVHGERGKFALVRVLFGEEMLSEREPTAVLNLRGEAIYMLKKEIQWALEHGEKEDVAVRELLDFVCTLLDQSLKGSRNDISEIPLVNGPSEEIMASLNMLFYLLGLGQPSSSIISQR</sequence>
<protein>
    <submittedName>
        <fullName evidence="1 2">Uncharacterized protein</fullName>
    </submittedName>
</protein>
<dbReference type="HOGENOM" id="CLU_527303_0_0_1"/>
<dbReference type="AlphaFoldDB" id="L1J793"/>
<dbReference type="EMBL" id="JH993006">
    <property type="protein sequence ID" value="EKX44207.1"/>
    <property type="molecule type" value="Genomic_DNA"/>
</dbReference>
<evidence type="ECO:0000313" key="3">
    <source>
        <dbReference type="Proteomes" id="UP000011087"/>
    </source>
</evidence>
<dbReference type="EnsemblProtists" id="EKX44207">
    <property type="protein sequence ID" value="EKX44207"/>
    <property type="gene ID" value="GUITHDRAFT_109994"/>
</dbReference>
<evidence type="ECO:0000313" key="2">
    <source>
        <dbReference type="EnsemblProtists" id="EKX44207"/>
    </source>
</evidence>
<reference evidence="3" key="2">
    <citation type="submission" date="2012-11" db="EMBL/GenBank/DDBJ databases">
        <authorList>
            <person name="Kuo A."/>
            <person name="Curtis B.A."/>
            <person name="Tanifuji G."/>
            <person name="Burki F."/>
            <person name="Gruber A."/>
            <person name="Irimia M."/>
            <person name="Maruyama S."/>
            <person name="Arias M.C."/>
            <person name="Ball S.G."/>
            <person name="Gile G.H."/>
            <person name="Hirakawa Y."/>
            <person name="Hopkins J.F."/>
            <person name="Rensing S.A."/>
            <person name="Schmutz J."/>
            <person name="Symeonidi A."/>
            <person name="Elias M."/>
            <person name="Eveleigh R.J."/>
            <person name="Herman E.K."/>
            <person name="Klute M.J."/>
            <person name="Nakayama T."/>
            <person name="Obornik M."/>
            <person name="Reyes-Prieto A."/>
            <person name="Armbrust E.V."/>
            <person name="Aves S.J."/>
            <person name="Beiko R.G."/>
            <person name="Coutinho P."/>
            <person name="Dacks J.B."/>
            <person name="Durnford D.G."/>
            <person name="Fast N.M."/>
            <person name="Green B.R."/>
            <person name="Grisdale C."/>
            <person name="Hempe F."/>
            <person name="Henrissat B."/>
            <person name="Hoppner M.P."/>
            <person name="Ishida K.-I."/>
            <person name="Kim E."/>
            <person name="Koreny L."/>
            <person name="Kroth P.G."/>
            <person name="Liu Y."/>
            <person name="Malik S.-B."/>
            <person name="Maier U.G."/>
            <person name="McRose D."/>
            <person name="Mock T."/>
            <person name="Neilson J.A."/>
            <person name="Onodera N.T."/>
            <person name="Poole A.M."/>
            <person name="Pritham E.J."/>
            <person name="Richards T.A."/>
            <person name="Rocap G."/>
            <person name="Roy S.W."/>
            <person name="Sarai C."/>
            <person name="Schaack S."/>
            <person name="Shirato S."/>
            <person name="Slamovits C.H."/>
            <person name="Spencer D.F."/>
            <person name="Suzuki S."/>
            <person name="Worden A.Z."/>
            <person name="Zauner S."/>
            <person name="Barry K."/>
            <person name="Bell C."/>
            <person name="Bharti A.K."/>
            <person name="Crow J.A."/>
            <person name="Grimwood J."/>
            <person name="Kramer R."/>
            <person name="Lindquist E."/>
            <person name="Lucas S."/>
            <person name="Salamov A."/>
            <person name="McFadden G.I."/>
            <person name="Lane C.E."/>
            <person name="Keeling P.J."/>
            <person name="Gray M.W."/>
            <person name="Grigoriev I.V."/>
            <person name="Archibald J.M."/>
        </authorList>
    </citation>
    <scope>NUCLEOTIDE SEQUENCE</scope>
    <source>
        <strain evidence="3">CCMP2712</strain>
    </source>
</reference>
<name>L1J793_GUITC</name>
<reference evidence="2" key="3">
    <citation type="submission" date="2016-03" db="UniProtKB">
        <authorList>
            <consortium name="EnsemblProtists"/>
        </authorList>
    </citation>
    <scope>IDENTIFICATION</scope>
</reference>
<dbReference type="PaxDb" id="55529-EKX44207"/>
<dbReference type="GeneID" id="17300771"/>
<keyword evidence="3" id="KW-1185">Reference proteome</keyword>
<proteinExistence type="predicted"/>